<dbReference type="Proteomes" id="UP000018733">
    <property type="component" value="Unassembled WGS sequence"/>
</dbReference>
<dbReference type="eggNOG" id="COG1073">
    <property type="taxonomic scope" value="Bacteria"/>
</dbReference>
<evidence type="ECO:0000313" key="1">
    <source>
        <dbReference type="EMBL" id="ETF04722.1"/>
    </source>
</evidence>
<dbReference type="STRING" id="1424334.W822_04190"/>
<evidence type="ECO:0000313" key="2">
    <source>
        <dbReference type="Proteomes" id="UP000018733"/>
    </source>
</evidence>
<organism evidence="1 2">
    <name type="scientific">Advenella kashmirensis W13003</name>
    <dbReference type="NCBI Taxonomy" id="1424334"/>
    <lineage>
        <taxon>Bacteria</taxon>
        <taxon>Pseudomonadati</taxon>
        <taxon>Pseudomonadota</taxon>
        <taxon>Betaproteobacteria</taxon>
        <taxon>Burkholderiales</taxon>
        <taxon>Alcaligenaceae</taxon>
    </lineage>
</organism>
<dbReference type="EMBL" id="AYXT01000001">
    <property type="protein sequence ID" value="ETF04722.1"/>
    <property type="molecule type" value="Genomic_DNA"/>
</dbReference>
<comment type="caution">
    <text evidence="1">The sequence shown here is derived from an EMBL/GenBank/DDBJ whole genome shotgun (WGS) entry which is preliminary data.</text>
</comment>
<dbReference type="PATRIC" id="fig|1424334.3.peg.842"/>
<name>V8QYJ8_9BURK</name>
<evidence type="ECO:0008006" key="3">
    <source>
        <dbReference type="Google" id="ProtNLM"/>
    </source>
</evidence>
<dbReference type="AlphaFoldDB" id="V8QYJ8"/>
<sequence length="444" mass="49692">MTIPLPQIQNSIANSESYDLSRWGAPIINHQENEEAGSTWDQDGIHRVCTGTGTTIDIYLQDYGLLRQIKQAEERVLLVGFTGALTMRNGKPGPFFSGIKVAKRLKLPLLAVADPTISKCEELIISWYAGNEDVVNASEIIGRWLDKLAHYYKARLLLFGGSAGGFGALSVLPYLTSQADCLVWNPQTSIARYMPKFVLHYLKHGFAKKFARIDTKAAVTREDLRGFLEETGVRHDLQSNYRIPENVNLLFVQNNSDWHVKSHALPFLRNLKVYDDSEELIDRNHGNISVRVGNFGRGHIAPNKNTINACLKYLMDPEKNAIDASIFNSFLVNSPDNNGKVASSNSRSSQQGGLFPSTDDFEISARQEGRTIVAQIDIRPGVFISPTFAFYFLKEGKRKKIRSYNADNTATFEDTGESDFLYVVGFVADDGIRIFKKVRVNTRA</sequence>
<dbReference type="RefSeq" id="WP_024003904.1">
    <property type="nucleotide sequence ID" value="NZ_KI650979.1"/>
</dbReference>
<dbReference type="OrthoDB" id="8421922at2"/>
<proteinExistence type="predicted"/>
<protein>
    <recommendedName>
        <fullName evidence="3">Alpha/beta hydrolase</fullName>
    </recommendedName>
</protein>
<reference evidence="1 2" key="1">
    <citation type="journal article" date="2014" name="Genome Announc.">
        <title>Draft Genome Sequence of Advenella kashmirensis Strain W13003, a Polycyclic Aromatic Hydrocarbon-Degrading Bacterium.</title>
        <authorList>
            <person name="Wang X."/>
            <person name="Jin D."/>
            <person name="Zhou L."/>
            <person name="Wu L."/>
            <person name="An W."/>
            <person name="Zhao L."/>
        </authorList>
    </citation>
    <scope>NUCLEOTIDE SEQUENCE [LARGE SCALE GENOMIC DNA]</scope>
    <source>
        <strain evidence="1 2">W13003</strain>
    </source>
</reference>
<gene>
    <name evidence="1" type="ORF">W822_04190</name>
</gene>
<dbReference type="HOGENOM" id="CLU_634064_0_0_4"/>
<accession>V8QYJ8</accession>
<keyword evidence="2" id="KW-1185">Reference proteome</keyword>